<gene>
    <name evidence="8" type="ORF">A0U91_02770</name>
</gene>
<dbReference type="KEGG" id="aper:A0U91_02770"/>
<keyword evidence="4 6" id="KW-0472">Membrane</keyword>
<reference evidence="8 9" key="1">
    <citation type="submission" date="2016-03" db="EMBL/GenBank/DDBJ databases">
        <title>Acetic acid bacteria sequencing.</title>
        <authorList>
            <person name="Brandt J."/>
            <person name="Jakob F."/>
            <person name="Vogel R.F."/>
        </authorList>
    </citation>
    <scope>NUCLEOTIDE SEQUENCE [LARGE SCALE GENOMIC DNA]</scope>
    <source>
        <strain evidence="8 9">TMW2.1084</strain>
    </source>
</reference>
<dbReference type="GO" id="GO:0009306">
    <property type="term" value="P:protein secretion"/>
    <property type="evidence" value="ECO:0007669"/>
    <property type="project" value="InterPro"/>
</dbReference>
<dbReference type="EMBL" id="CP014687">
    <property type="protein sequence ID" value="AQT04104.1"/>
    <property type="molecule type" value="Genomic_DNA"/>
</dbReference>
<evidence type="ECO:0000256" key="2">
    <source>
        <dbReference type="ARBA" id="ARBA00022692"/>
    </source>
</evidence>
<protein>
    <recommendedName>
        <fullName evidence="7">Translocation and assembly module TamB C-terminal domain-containing protein</fullName>
    </recommendedName>
</protein>
<dbReference type="RefSeq" id="WP_077930030.1">
    <property type="nucleotide sequence ID" value="NZ_CP014687.1"/>
</dbReference>
<feature type="region of interest" description="Disordered" evidence="5">
    <location>
        <begin position="510"/>
        <end position="570"/>
    </location>
</feature>
<dbReference type="InterPro" id="IPR007452">
    <property type="entry name" value="TamB_C"/>
</dbReference>
<dbReference type="Proteomes" id="UP000189055">
    <property type="component" value="Chromosome"/>
</dbReference>
<evidence type="ECO:0000259" key="7">
    <source>
        <dbReference type="Pfam" id="PF04357"/>
    </source>
</evidence>
<feature type="compositionally biased region" description="Low complexity" evidence="5">
    <location>
        <begin position="510"/>
        <end position="533"/>
    </location>
</feature>
<keyword evidence="3 6" id="KW-1133">Transmembrane helix</keyword>
<evidence type="ECO:0000256" key="1">
    <source>
        <dbReference type="ARBA" id="ARBA00004167"/>
    </source>
</evidence>
<accession>A0A1U9LCD8</accession>
<sequence>MTEYNETAPAPRRSALRRAGRVLGLSAGVLTGVSVLAVGVILVGANTGPGRRLLMKQTTALTGGMVNIAGMSGRFPDNFHLDSIALKDKDGVWLSLRNIDLNWSPLSMVWRTARIYALKADELNIPRLPVSDPTAQPAAPSSGAKSRLGLSVDIRTLAVQRITVGAALAGVPASFSLAGHGSLSSIDPVIDGLTLPTLPKSDIALHVKRLDASGQIDLATQTGGGKLGLHLDAQEGTDGFAAARLKMPQLTPLSLALDIKGPTNAAVLGFSASAGPVKAKAEGELNLLAGDMGRLSAQFESPQLALTPDIGWDAIHLAAQLKGKMTAPNGTATLQVDRLAAAGAAVGTLKANFTGQSGQAGVEDLLHLVMTADGVRIPGSAPNLLASAPVQLDAKLSPQPAGKPLQLDISHPLLHLTGSVLTASPQRGTLTLSLPDLRPIGQVAGTPLQGTAGMTAQFDLPAQAEGDTHLKADGTLAITGGQPQAVGLIGPKGTFALAATMRPHAAPGAAASVSSASAPASAPDASASAHTPAVTPKQPGAAQPAPSGVAGSGAEAKQTEGAKKADKPAAQAAGQQIDLASLTVDGQALHLKAQGRVNTGQDLDVTSTLALPDLARALPSLRGGVTLALSAKGLMQDFAAKLHLEGDPGTATMPRGPVVLDADVAHLPSAPAGTVEAHGSVNRAPLLLNVALAQDETGARQIDLKKLSWNSVQGQGALSLAAGEVVPLGTLDVKIGRLADLKDVIGQPISGALAASVKTTQVNQKPLVALKLDGNVAMPQARIGTLSLAGTVKDPAAHPDADLTLKLGGLAAAGMTGQARVTARGPDNAMALTAQIGPATWSGSPLSLDTAALLNLPAKQVRLQKLAATAKQENLRLLAPALISFGETMGVDRLRVTLGTQGAEPATADIAGRIKPTLAATVDVRNLTPALAHPFMPDLHAQGTLAMQAKVSGTMERPQGQVHLSGNGLRMQGASAAASLPPLHLDATADLAGTSAKVRMQADAGAKLALGVNGTAPLTSTGPISLRTSGHLDLAIANGYLGAQARQALGQVQLALQAEGTLAAPRIAGTVDLQNAEFQDFAQGVHLSAINGRIVGQGNSIVIQNLTAKAGDGTMGVTGSVGVLAPGLPVDIHFVARDARPVSSDLITAIMNSDMTIKGQAAGRMDVVGNVDLRKVEINIPNSLPSSVARLDVVRPGDKTESEKAATTSATASVIGLDLTLTSPGKFFVRGHGLDAEMAGRLKVKGTSTAPLVSGGFDLKRGNFDLAGISLNFTKGRVAFNGSSVDHKLDPTLDFEADRAVNGETAMLKVGGYASAPKISFESIPSLPQDQVLAMLLFGTDAHSLSSTQMVELGTALATLTGVTTFDPMGTLRKTLHLDRLAVGGGSGVGNGGTTVEAGKYVMRGVYVGAKQATSGSGTQAQVQVDLTKHLKLNTTVGTGGNVTGFTTPENDPGSSVGLLWQYRY</sequence>
<keyword evidence="2 6" id="KW-0812">Transmembrane</keyword>
<evidence type="ECO:0000256" key="4">
    <source>
        <dbReference type="ARBA" id="ARBA00023136"/>
    </source>
</evidence>
<dbReference type="Pfam" id="PF04357">
    <property type="entry name" value="TamB"/>
    <property type="match status" value="1"/>
</dbReference>
<feature type="transmembrane region" description="Helical" evidence="6">
    <location>
        <begin position="22"/>
        <end position="45"/>
    </location>
</feature>
<evidence type="ECO:0000256" key="6">
    <source>
        <dbReference type="SAM" id="Phobius"/>
    </source>
</evidence>
<comment type="subcellular location">
    <subcellularLocation>
        <location evidence="1">Membrane</location>
        <topology evidence="1">Single-pass membrane protein</topology>
    </subcellularLocation>
</comment>
<evidence type="ECO:0000256" key="3">
    <source>
        <dbReference type="ARBA" id="ARBA00022989"/>
    </source>
</evidence>
<evidence type="ECO:0000256" key="5">
    <source>
        <dbReference type="SAM" id="MobiDB-lite"/>
    </source>
</evidence>
<feature type="domain" description="Translocation and assembly module TamB C-terminal" evidence="7">
    <location>
        <begin position="1104"/>
        <end position="1465"/>
    </location>
</feature>
<evidence type="ECO:0000313" key="8">
    <source>
        <dbReference type="EMBL" id="AQT04104.1"/>
    </source>
</evidence>
<feature type="compositionally biased region" description="Basic and acidic residues" evidence="5">
    <location>
        <begin position="557"/>
        <end position="567"/>
    </location>
</feature>
<organism evidence="8 9">
    <name type="scientific">Acetobacter persici</name>
    <dbReference type="NCBI Taxonomy" id="1076596"/>
    <lineage>
        <taxon>Bacteria</taxon>
        <taxon>Pseudomonadati</taxon>
        <taxon>Pseudomonadota</taxon>
        <taxon>Alphaproteobacteria</taxon>
        <taxon>Acetobacterales</taxon>
        <taxon>Acetobacteraceae</taxon>
        <taxon>Acetobacter</taxon>
    </lineage>
</organism>
<dbReference type="GO" id="GO:0005886">
    <property type="term" value="C:plasma membrane"/>
    <property type="evidence" value="ECO:0007669"/>
    <property type="project" value="InterPro"/>
</dbReference>
<name>A0A1U9LCD8_9PROT</name>
<dbReference type="PANTHER" id="PTHR36985">
    <property type="entry name" value="TRANSLOCATION AND ASSEMBLY MODULE SUBUNIT TAMB"/>
    <property type="match status" value="1"/>
</dbReference>
<proteinExistence type="predicted"/>
<dbReference type="STRING" id="1076596.A0U91_02770"/>
<evidence type="ECO:0000313" key="9">
    <source>
        <dbReference type="Proteomes" id="UP000189055"/>
    </source>
</evidence>
<dbReference type="PANTHER" id="PTHR36985:SF1">
    <property type="entry name" value="TRANSLOCATION AND ASSEMBLY MODULE SUBUNIT TAMB"/>
    <property type="match status" value="1"/>
</dbReference>
<dbReference type="GO" id="GO:0097347">
    <property type="term" value="C:TAM protein secretion complex"/>
    <property type="evidence" value="ECO:0007669"/>
    <property type="project" value="TreeGrafter"/>
</dbReference>